<evidence type="ECO:0000313" key="2">
    <source>
        <dbReference type="Proteomes" id="UP000553034"/>
    </source>
</evidence>
<organism evidence="1 2">
    <name type="scientific">Mesonia hippocampi</name>
    <dbReference type="NCBI Taxonomy" id="1628250"/>
    <lineage>
        <taxon>Bacteria</taxon>
        <taxon>Pseudomonadati</taxon>
        <taxon>Bacteroidota</taxon>
        <taxon>Flavobacteriia</taxon>
        <taxon>Flavobacteriales</taxon>
        <taxon>Flavobacteriaceae</taxon>
        <taxon>Mesonia</taxon>
    </lineage>
</organism>
<dbReference type="AlphaFoldDB" id="A0A840ET25"/>
<protein>
    <submittedName>
        <fullName evidence="1">Uncharacterized protein</fullName>
    </submittedName>
</protein>
<dbReference type="Proteomes" id="UP000553034">
    <property type="component" value="Unassembled WGS sequence"/>
</dbReference>
<keyword evidence="2" id="KW-1185">Reference proteome</keyword>
<comment type="caution">
    <text evidence="1">The sequence shown here is derived from an EMBL/GenBank/DDBJ whole genome shotgun (WGS) entry which is preliminary data.</text>
</comment>
<dbReference type="RefSeq" id="WP_183476768.1">
    <property type="nucleotide sequence ID" value="NZ_JACIFO010000003.1"/>
</dbReference>
<gene>
    <name evidence="1" type="ORF">GGR32_000846</name>
</gene>
<name>A0A840ET25_9FLAO</name>
<proteinExistence type="predicted"/>
<reference evidence="1 2" key="1">
    <citation type="submission" date="2020-08" db="EMBL/GenBank/DDBJ databases">
        <title>Genomic Encyclopedia of Type Strains, Phase IV (KMG-IV): sequencing the most valuable type-strain genomes for metagenomic binning, comparative biology and taxonomic classification.</title>
        <authorList>
            <person name="Goeker M."/>
        </authorList>
    </citation>
    <scope>NUCLEOTIDE SEQUENCE [LARGE SCALE GENOMIC DNA]</scope>
    <source>
        <strain evidence="1 2">DSM 29568</strain>
    </source>
</reference>
<dbReference type="EMBL" id="JACIFO010000003">
    <property type="protein sequence ID" value="MBB4118566.1"/>
    <property type="molecule type" value="Genomic_DNA"/>
</dbReference>
<accession>A0A840ET25</accession>
<evidence type="ECO:0000313" key="1">
    <source>
        <dbReference type="EMBL" id="MBB4118566.1"/>
    </source>
</evidence>
<sequence>MASIRNLKKDLNYVTAGIIEAAYIQQILNPNANTEQTEAIVDEAIAIHGDFIREINNKNVENRSAHLKEVNQSIEKQAQDLVAKLNAL</sequence>